<sequence length="113" mass="12377">MIGRQQVQYRGGAPDLNGDVEQGEDQTAFAKRLRQRGGGEQPQQHDREQQQADLAGIRIEPVGDPGGVLPGQPDGEPQQQSFQRAGQRQVMQQIVGKLGHGENVDQIEQQLGK</sequence>
<dbReference type="AlphaFoldDB" id="A0A0J7JU94"/>
<dbReference type="EMBL" id="LBMM01033968">
    <property type="protein sequence ID" value="KMQ81579.1"/>
    <property type="molecule type" value="Genomic_DNA"/>
</dbReference>
<evidence type="ECO:0000313" key="3">
    <source>
        <dbReference type="Proteomes" id="UP000036403"/>
    </source>
</evidence>
<comment type="caution">
    <text evidence="2">The sequence shown here is derived from an EMBL/GenBank/DDBJ whole genome shotgun (WGS) entry which is preliminary data.</text>
</comment>
<feature type="region of interest" description="Disordered" evidence="1">
    <location>
        <begin position="1"/>
        <end position="89"/>
    </location>
</feature>
<accession>A0A0J7JU94</accession>
<evidence type="ECO:0000313" key="2">
    <source>
        <dbReference type="EMBL" id="KMQ81579.1"/>
    </source>
</evidence>
<proteinExistence type="predicted"/>
<dbReference type="Proteomes" id="UP000036403">
    <property type="component" value="Unassembled WGS sequence"/>
</dbReference>
<gene>
    <name evidence="2" type="ORF">RF55_25902</name>
</gene>
<keyword evidence="3" id="KW-1185">Reference proteome</keyword>
<reference evidence="2 3" key="1">
    <citation type="submission" date="2015-04" db="EMBL/GenBank/DDBJ databases">
        <title>Lasius niger genome sequencing.</title>
        <authorList>
            <person name="Konorov E.A."/>
            <person name="Nikitin M.A."/>
            <person name="Kirill M.V."/>
            <person name="Chang P."/>
        </authorList>
    </citation>
    <scope>NUCLEOTIDE SEQUENCE [LARGE SCALE GENOMIC DNA]</scope>
    <source>
        <tissue evidence="2">Whole</tissue>
    </source>
</reference>
<organism evidence="2 3">
    <name type="scientific">Lasius niger</name>
    <name type="common">Black garden ant</name>
    <dbReference type="NCBI Taxonomy" id="67767"/>
    <lineage>
        <taxon>Eukaryota</taxon>
        <taxon>Metazoa</taxon>
        <taxon>Ecdysozoa</taxon>
        <taxon>Arthropoda</taxon>
        <taxon>Hexapoda</taxon>
        <taxon>Insecta</taxon>
        <taxon>Pterygota</taxon>
        <taxon>Neoptera</taxon>
        <taxon>Endopterygota</taxon>
        <taxon>Hymenoptera</taxon>
        <taxon>Apocrita</taxon>
        <taxon>Aculeata</taxon>
        <taxon>Formicoidea</taxon>
        <taxon>Formicidae</taxon>
        <taxon>Formicinae</taxon>
        <taxon>Lasius</taxon>
        <taxon>Lasius</taxon>
    </lineage>
</organism>
<feature type="compositionally biased region" description="Low complexity" evidence="1">
    <location>
        <begin position="78"/>
        <end position="89"/>
    </location>
</feature>
<name>A0A0J7JU94_LASNI</name>
<protein>
    <submittedName>
        <fullName evidence="2">Uncharacterized protein</fullName>
    </submittedName>
</protein>
<evidence type="ECO:0000256" key="1">
    <source>
        <dbReference type="SAM" id="MobiDB-lite"/>
    </source>
</evidence>
<dbReference type="PaxDb" id="67767-A0A0J7JU94"/>